<reference evidence="15 16" key="1">
    <citation type="journal article" date="2007" name="Nature">
        <title>Evolution of genes and genomes on the Drosophila phylogeny.</title>
        <authorList>
            <consortium name="Drosophila 12 Genomes Consortium"/>
            <person name="Clark A.G."/>
            <person name="Eisen M.B."/>
            <person name="Smith D.R."/>
            <person name="Bergman C.M."/>
            <person name="Oliver B."/>
            <person name="Markow T.A."/>
            <person name="Kaufman T.C."/>
            <person name="Kellis M."/>
            <person name="Gelbart W."/>
            <person name="Iyer V.N."/>
            <person name="Pollard D.A."/>
            <person name="Sackton T.B."/>
            <person name="Larracuente A.M."/>
            <person name="Singh N.D."/>
            <person name="Abad J.P."/>
            <person name="Abt D.N."/>
            <person name="Adryan B."/>
            <person name="Aguade M."/>
            <person name="Akashi H."/>
            <person name="Anderson W.W."/>
            <person name="Aquadro C.F."/>
            <person name="Ardell D.H."/>
            <person name="Arguello R."/>
            <person name="Artieri C.G."/>
            <person name="Barbash D.A."/>
            <person name="Barker D."/>
            <person name="Barsanti P."/>
            <person name="Batterham P."/>
            <person name="Batzoglou S."/>
            <person name="Begun D."/>
            <person name="Bhutkar A."/>
            <person name="Blanco E."/>
            <person name="Bosak S.A."/>
            <person name="Bradley R.K."/>
            <person name="Brand A.D."/>
            <person name="Brent M.R."/>
            <person name="Brooks A.N."/>
            <person name="Brown R.H."/>
            <person name="Butlin R.K."/>
            <person name="Caggese C."/>
            <person name="Calvi B.R."/>
            <person name="Bernardo de Carvalho A."/>
            <person name="Caspi A."/>
            <person name="Castrezana S."/>
            <person name="Celniker S.E."/>
            <person name="Chang J.L."/>
            <person name="Chapple C."/>
            <person name="Chatterji S."/>
            <person name="Chinwalla A."/>
            <person name="Civetta A."/>
            <person name="Clifton S.W."/>
            <person name="Comeron J.M."/>
            <person name="Costello J.C."/>
            <person name="Coyne J.A."/>
            <person name="Daub J."/>
            <person name="David R.G."/>
            <person name="Delcher A.L."/>
            <person name="Delehaunty K."/>
            <person name="Do C.B."/>
            <person name="Ebling H."/>
            <person name="Edwards K."/>
            <person name="Eickbush T."/>
            <person name="Evans J.D."/>
            <person name="Filipski A."/>
            <person name="Findeiss S."/>
            <person name="Freyhult E."/>
            <person name="Fulton L."/>
            <person name="Fulton R."/>
            <person name="Garcia A.C."/>
            <person name="Gardiner A."/>
            <person name="Garfield D.A."/>
            <person name="Garvin B.E."/>
            <person name="Gibson G."/>
            <person name="Gilbert D."/>
            <person name="Gnerre S."/>
            <person name="Godfrey J."/>
            <person name="Good R."/>
            <person name="Gotea V."/>
            <person name="Gravely B."/>
            <person name="Greenberg A.J."/>
            <person name="Griffiths-Jones S."/>
            <person name="Gross S."/>
            <person name="Guigo R."/>
            <person name="Gustafson E.A."/>
            <person name="Haerty W."/>
            <person name="Hahn M.W."/>
            <person name="Halligan D.L."/>
            <person name="Halpern A.L."/>
            <person name="Halter G.M."/>
            <person name="Han M.V."/>
            <person name="Heger A."/>
            <person name="Hillier L."/>
            <person name="Hinrichs A.S."/>
            <person name="Holmes I."/>
            <person name="Hoskins R.A."/>
            <person name="Hubisz M.J."/>
            <person name="Hultmark D."/>
            <person name="Huntley M.A."/>
            <person name="Jaffe D.B."/>
            <person name="Jagadeeshan S."/>
            <person name="Jeck W.R."/>
            <person name="Johnson J."/>
            <person name="Jones C.D."/>
            <person name="Jordan W.C."/>
            <person name="Karpen G.H."/>
            <person name="Kataoka E."/>
            <person name="Keightley P.D."/>
            <person name="Kheradpour P."/>
            <person name="Kirkness E.F."/>
            <person name="Koerich L.B."/>
            <person name="Kristiansen K."/>
            <person name="Kudrna D."/>
            <person name="Kulathinal R.J."/>
            <person name="Kumar S."/>
            <person name="Kwok R."/>
            <person name="Lander E."/>
            <person name="Langley C.H."/>
            <person name="Lapoint R."/>
            <person name="Lazzaro B.P."/>
            <person name="Lee S.J."/>
            <person name="Levesque L."/>
            <person name="Li R."/>
            <person name="Lin C.F."/>
            <person name="Lin M.F."/>
            <person name="Lindblad-Toh K."/>
            <person name="Llopart A."/>
            <person name="Long M."/>
            <person name="Low L."/>
            <person name="Lozovsky E."/>
            <person name="Lu J."/>
            <person name="Luo M."/>
            <person name="Machado C.A."/>
            <person name="Makalowski W."/>
            <person name="Marzo M."/>
            <person name="Matsuda M."/>
            <person name="Matzkin L."/>
            <person name="McAllister B."/>
            <person name="McBride C.S."/>
            <person name="McKernan B."/>
            <person name="McKernan K."/>
            <person name="Mendez-Lago M."/>
            <person name="Minx P."/>
            <person name="Mollenhauer M.U."/>
            <person name="Montooth K."/>
            <person name="Mount S.M."/>
            <person name="Mu X."/>
            <person name="Myers E."/>
            <person name="Negre B."/>
            <person name="Newfeld S."/>
            <person name="Nielsen R."/>
            <person name="Noor M.A."/>
            <person name="O'Grady P."/>
            <person name="Pachter L."/>
            <person name="Papaceit M."/>
            <person name="Parisi M.J."/>
            <person name="Parisi M."/>
            <person name="Parts L."/>
            <person name="Pedersen J.S."/>
            <person name="Pesole G."/>
            <person name="Phillippy A.M."/>
            <person name="Ponting C.P."/>
            <person name="Pop M."/>
            <person name="Porcelli D."/>
            <person name="Powell J.R."/>
            <person name="Prohaska S."/>
            <person name="Pruitt K."/>
            <person name="Puig M."/>
            <person name="Quesneville H."/>
            <person name="Ram K.R."/>
            <person name="Rand D."/>
            <person name="Rasmussen M.D."/>
            <person name="Reed L.K."/>
            <person name="Reenan R."/>
            <person name="Reily A."/>
            <person name="Remington K.A."/>
            <person name="Rieger T.T."/>
            <person name="Ritchie M.G."/>
            <person name="Robin C."/>
            <person name="Rogers Y.H."/>
            <person name="Rohde C."/>
            <person name="Rozas J."/>
            <person name="Rubenfield M.J."/>
            <person name="Ruiz A."/>
            <person name="Russo S."/>
            <person name="Salzberg S.L."/>
            <person name="Sanchez-Gracia A."/>
            <person name="Saranga D.J."/>
            <person name="Sato H."/>
            <person name="Schaeffer S.W."/>
            <person name="Schatz M.C."/>
            <person name="Schlenke T."/>
            <person name="Schwartz R."/>
            <person name="Segarra C."/>
            <person name="Singh R.S."/>
            <person name="Sirot L."/>
            <person name="Sirota M."/>
            <person name="Sisneros N.B."/>
            <person name="Smith C.D."/>
            <person name="Smith T.F."/>
            <person name="Spieth J."/>
            <person name="Stage D.E."/>
            <person name="Stark A."/>
            <person name="Stephan W."/>
            <person name="Strausberg R.L."/>
            <person name="Strempel S."/>
            <person name="Sturgill D."/>
            <person name="Sutton G."/>
            <person name="Sutton G.G."/>
            <person name="Tao W."/>
            <person name="Teichmann S."/>
            <person name="Tobari Y.N."/>
            <person name="Tomimura Y."/>
            <person name="Tsolas J.M."/>
            <person name="Valente V.L."/>
            <person name="Venter E."/>
            <person name="Venter J.C."/>
            <person name="Vicario S."/>
            <person name="Vieira F.G."/>
            <person name="Vilella A.J."/>
            <person name="Villasante A."/>
            <person name="Walenz B."/>
            <person name="Wang J."/>
            <person name="Wasserman M."/>
            <person name="Watts T."/>
            <person name="Wilson D."/>
            <person name="Wilson R.K."/>
            <person name="Wing R.A."/>
            <person name="Wolfner M.F."/>
            <person name="Wong A."/>
            <person name="Wong G.K."/>
            <person name="Wu C.I."/>
            <person name="Wu G."/>
            <person name="Yamamoto D."/>
            <person name="Yang H.P."/>
            <person name="Yang S.P."/>
            <person name="Yorke J.A."/>
            <person name="Yoshida K."/>
            <person name="Zdobnov E."/>
            <person name="Zhang P."/>
            <person name="Zhang Y."/>
            <person name="Zimin A.V."/>
            <person name="Baldwin J."/>
            <person name="Abdouelleil A."/>
            <person name="Abdulkadir J."/>
            <person name="Abebe A."/>
            <person name="Abera B."/>
            <person name="Abreu J."/>
            <person name="Acer S.C."/>
            <person name="Aftuck L."/>
            <person name="Alexander A."/>
            <person name="An P."/>
            <person name="Anderson E."/>
            <person name="Anderson S."/>
            <person name="Arachi H."/>
            <person name="Azer M."/>
            <person name="Bachantsang P."/>
            <person name="Barry A."/>
            <person name="Bayul T."/>
            <person name="Berlin A."/>
            <person name="Bessette D."/>
            <person name="Bloom T."/>
            <person name="Blye J."/>
            <person name="Boguslavskiy L."/>
            <person name="Bonnet C."/>
            <person name="Boukhgalter B."/>
            <person name="Bourzgui I."/>
            <person name="Brown A."/>
            <person name="Cahill P."/>
            <person name="Channer S."/>
            <person name="Cheshatsang Y."/>
            <person name="Chuda L."/>
            <person name="Citroen M."/>
            <person name="Collymore A."/>
            <person name="Cooke P."/>
            <person name="Costello M."/>
            <person name="D'Aco K."/>
            <person name="Daza R."/>
            <person name="De Haan G."/>
            <person name="DeGray S."/>
            <person name="DeMaso C."/>
            <person name="Dhargay N."/>
            <person name="Dooley K."/>
            <person name="Dooley E."/>
            <person name="Doricent M."/>
            <person name="Dorje P."/>
            <person name="Dorjee K."/>
            <person name="Dupes A."/>
            <person name="Elong R."/>
            <person name="Falk J."/>
            <person name="Farina A."/>
            <person name="Faro S."/>
            <person name="Ferguson D."/>
            <person name="Fisher S."/>
            <person name="Foley C.D."/>
            <person name="Franke A."/>
            <person name="Friedrich D."/>
            <person name="Gadbois L."/>
            <person name="Gearin G."/>
            <person name="Gearin C.R."/>
            <person name="Giannoukos G."/>
            <person name="Goode T."/>
            <person name="Graham J."/>
            <person name="Grandbois E."/>
            <person name="Grewal S."/>
            <person name="Gyaltsen K."/>
            <person name="Hafez N."/>
            <person name="Hagos B."/>
            <person name="Hall J."/>
            <person name="Henson C."/>
            <person name="Hollinger A."/>
            <person name="Honan T."/>
            <person name="Huard M.D."/>
            <person name="Hughes L."/>
            <person name="Hurhula B."/>
            <person name="Husby M.E."/>
            <person name="Kamat A."/>
            <person name="Kanga B."/>
            <person name="Kashin S."/>
            <person name="Khazanovich D."/>
            <person name="Kisner P."/>
            <person name="Lance K."/>
            <person name="Lara M."/>
            <person name="Lee W."/>
            <person name="Lennon N."/>
            <person name="Letendre F."/>
            <person name="LeVine R."/>
            <person name="Lipovsky A."/>
            <person name="Liu X."/>
            <person name="Liu J."/>
            <person name="Liu S."/>
            <person name="Lokyitsang T."/>
            <person name="Lokyitsang Y."/>
            <person name="Lubonja R."/>
            <person name="Lui A."/>
            <person name="MacDonald P."/>
            <person name="Magnisalis V."/>
            <person name="Maru K."/>
            <person name="Matthews C."/>
            <person name="McCusker W."/>
            <person name="McDonough S."/>
            <person name="Mehta T."/>
            <person name="Meldrim J."/>
            <person name="Meneus L."/>
            <person name="Mihai O."/>
            <person name="Mihalev A."/>
            <person name="Mihova T."/>
            <person name="Mittelman R."/>
            <person name="Mlenga V."/>
            <person name="Montmayeur A."/>
            <person name="Mulrain L."/>
            <person name="Navidi A."/>
            <person name="Naylor J."/>
            <person name="Negash T."/>
            <person name="Nguyen T."/>
            <person name="Nguyen N."/>
            <person name="Nicol R."/>
            <person name="Norbu C."/>
            <person name="Norbu N."/>
            <person name="Novod N."/>
            <person name="O'Neill B."/>
            <person name="Osman S."/>
            <person name="Markiewicz E."/>
            <person name="Oyono O.L."/>
            <person name="Patti C."/>
            <person name="Phunkhang P."/>
            <person name="Pierre F."/>
            <person name="Priest M."/>
            <person name="Raghuraman S."/>
            <person name="Rege F."/>
            <person name="Reyes R."/>
            <person name="Rise C."/>
            <person name="Rogov P."/>
            <person name="Ross K."/>
            <person name="Ryan E."/>
            <person name="Settipalli S."/>
            <person name="Shea T."/>
            <person name="Sherpa N."/>
            <person name="Shi L."/>
            <person name="Shih D."/>
            <person name="Sparrow T."/>
            <person name="Spaulding J."/>
            <person name="Stalker J."/>
            <person name="Stange-Thomann N."/>
            <person name="Stavropoulos S."/>
            <person name="Stone C."/>
            <person name="Strader C."/>
            <person name="Tesfaye S."/>
            <person name="Thomson T."/>
            <person name="Thoulutsang Y."/>
            <person name="Thoulutsang D."/>
            <person name="Topham K."/>
            <person name="Topping I."/>
            <person name="Tsamla T."/>
            <person name="Vassiliev H."/>
            <person name="Vo A."/>
            <person name="Wangchuk T."/>
            <person name="Wangdi T."/>
            <person name="Weiand M."/>
            <person name="Wilkinson J."/>
            <person name="Wilson A."/>
            <person name="Yadav S."/>
            <person name="Young G."/>
            <person name="Yu Q."/>
            <person name="Zembek L."/>
            <person name="Zhong D."/>
            <person name="Zimmer A."/>
            <person name="Zwirko Z."/>
            <person name="Jaffe D.B."/>
            <person name="Alvarez P."/>
            <person name="Brockman W."/>
            <person name="Butler J."/>
            <person name="Chin C."/>
            <person name="Gnerre S."/>
            <person name="Grabherr M."/>
            <person name="Kleber M."/>
            <person name="Mauceli E."/>
            <person name="MacCallum I."/>
        </authorList>
    </citation>
    <scope>NUCLEOTIDE SEQUENCE [LARGE SCALE GENOMIC DNA]</scope>
    <source>
        <strain evidence="16">white501</strain>
    </source>
</reference>
<gene>
    <name evidence="15" type="primary">Dsim\GD15186</name>
    <name evidence="15" type="ORF">Dsim_GD15186</name>
</gene>
<dbReference type="PhylomeDB" id="B4NTG3"/>
<dbReference type="InterPro" id="IPR012302">
    <property type="entry name" value="Malic_NAD-bd"/>
</dbReference>
<dbReference type="GO" id="GO:0045087">
    <property type="term" value="P:innate immune response"/>
    <property type="evidence" value="ECO:0007669"/>
    <property type="project" value="EnsemblMetazoa"/>
</dbReference>
<keyword evidence="5 11" id="KW-0720">Serine protease</keyword>
<dbReference type="OMA" id="DYVQWIT"/>
<comment type="similarity">
    <text evidence="10 12">Belongs to the peptidase S1 family. CLIP subfamily.</text>
</comment>
<dbReference type="Gene3D" id="3.40.50.720">
    <property type="entry name" value="NAD(P)-binding Rossmann-like Domain"/>
    <property type="match status" value="1"/>
</dbReference>
<dbReference type="HOGENOM" id="CLU_006842_0_3_1"/>
<dbReference type="SMART" id="SM00020">
    <property type="entry name" value="Tryp_SPc"/>
    <property type="match status" value="1"/>
</dbReference>
<dbReference type="SUPFAM" id="SSF51735">
    <property type="entry name" value="NAD(P)-binding Rossmann-fold domains"/>
    <property type="match status" value="1"/>
</dbReference>
<dbReference type="STRING" id="7240.B4NTG3"/>
<dbReference type="Pfam" id="PF12032">
    <property type="entry name" value="CLIP"/>
    <property type="match status" value="1"/>
</dbReference>
<dbReference type="OrthoDB" id="5365701at2759"/>
<keyword evidence="16" id="KW-1185">Reference proteome</keyword>
<dbReference type="FunFam" id="2.40.10.10:FF:000028">
    <property type="entry name" value="Serine protease easter"/>
    <property type="match status" value="1"/>
</dbReference>
<dbReference type="PROSITE" id="PS00134">
    <property type="entry name" value="TRYPSIN_HIS"/>
    <property type="match status" value="1"/>
</dbReference>
<dbReference type="Proteomes" id="UP000000304">
    <property type="component" value="Unassembled WGS sequence"/>
</dbReference>
<keyword evidence="1 11" id="KW-0645">Protease</keyword>
<dbReference type="InterPro" id="IPR051487">
    <property type="entry name" value="Ser/Thr_Proteases_Immune/Dev"/>
</dbReference>
<dbReference type="FunFam" id="2.40.10.10:FF:000078">
    <property type="entry name" value="Serine protease H137"/>
    <property type="match status" value="1"/>
</dbReference>
<dbReference type="AlphaFoldDB" id="B4NTG3"/>
<dbReference type="GO" id="GO:0042593">
    <property type="term" value="P:glucose homeostasis"/>
    <property type="evidence" value="ECO:0007669"/>
    <property type="project" value="EnsemblMetazoa"/>
</dbReference>
<dbReference type="MEROPS" id="S01.502"/>
<organism evidence="15 16">
    <name type="scientific">Drosophila simulans</name>
    <name type="common">Fruit fly</name>
    <dbReference type="NCBI Taxonomy" id="7240"/>
    <lineage>
        <taxon>Eukaryota</taxon>
        <taxon>Metazoa</taxon>
        <taxon>Ecdysozoa</taxon>
        <taxon>Arthropoda</taxon>
        <taxon>Hexapoda</taxon>
        <taxon>Insecta</taxon>
        <taxon>Pterygota</taxon>
        <taxon>Neoptera</taxon>
        <taxon>Endopterygota</taxon>
        <taxon>Diptera</taxon>
        <taxon>Brachycera</taxon>
        <taxon>Muscomorpha</taxon>
        <taxon>Ephydroidea</taxon>
        <taxon>Drosophilidae</taxon>
        <taxon>Drosophila</taxon>
        <taxon>Sophophora</taxon>
    </lineage>
</organism>
<dbReference type="InterPro" id="IPR038565">
    <property type="entry name" value="CLIP_sf"/>
</dbReference>
<evidence type="ECO:0000256" key="1">
    <source>
        <dbReference type="ARBA" id="ARBA00022670"/>
    </source>
</evidence>
<dbReference type="InterPro" id="IPR001314">
    <property type="entry name" value="Peptidase_S1A"/>
</dbReference>
<dbReference type="InterPro" id="IPR022700">
    <property type="entry name" value="CLIP"/>
</dbReference>
<evidence type="ECO:0000256" key="7">
    <source>
        <dbReference type="ARBA" id="ARBA00023145"/>
    </source>
</evidence>
<dbReference type="InterPro" id="IPR036291">
    <property type="entry name" value="NAD(P)-bd_dom_sf"/>
</dbReference>
<evidence type="ECO:0000256" key="12">
    <source>
        <dbReference type="RuleBase" id="RU366078"/>
    </source>
</evidence>
<evidence type="ECO:0000256" key="3">
    <source>
        <dbReference type="ARBA" id="ARBA00022729"/>
    </source>
</evidence>
<dbReference type="PROSITE" id="PS51888">
    <property type="entry name" value="CLIP"/>
    <property type="match status" value="1"/>
</dbReference>
<evidence type="ECO:0000313" key="16">
    <source>
        <dbReference type="Proteomes" id="UP000000304"/>
    </source>
</evidence>
<dbReference type="SMART" id="SM00680">
    <property type="entry name" value="CLIP"/>
    <property type="match status" value="1"/>
</dbReference>
<feature type="domain" description="Clip" evidence="14">
    <location>
        <begin position="74"/>
        <end position="131"/>
    </location>
</feature>
<keyword evidence="7" id="KW-0865">Zymogen</keyword>
<dbReference type="SUPFAM" id="SSF50494">
    <property type="entry name" value="Trypsin-like serine proteases"/>
    <property type="match status" value="1"/>
</dbReference>
<dbReference type="InterPro" id="IPR043504">
    <property type="entry name" value="Peptidase_S1_PA_chymotrypsin"/>
</dbReference>
<evidence type="ECO:0000256" key="2">
    <source>
        <dbReference type="ARBA" id="ARBA00022723"/>
    </source>
</evidence>
<dbReference type="PROSITE" id="PS50240">
    <property type="entry name" value="TRYPSIN_DOM"/>
    <property type="match status" value="1"/>
</dbReference>
<dbReference type="GO" id="GO:0006963">
    <property type="term" value="P:positive regulation of antibacterial peptide biosynthetic process"/>
    <property type="evidence" value="ECO:0007669"/>
    <property type="project" value="EnsemblMetazoa"/>
</dbReference>
<evidence type="ECO:0000256" key="10">
    <source>
        <dbReference type="ARBA" id="ARBA00024195"/>
    </source>
</evidence>
<dbReference type="Bgee" id="FBgn0192767">
    <property type="expression patterns" value="Expressed in adult organism and 3 other cell types or tissues"/>
</dbReference>
<dbReference type="GO" id="GO:0050830">
    <property type="term" value="P:defense response to Gram-positive bacterium"/>
    <property type="evidence" value="ECO:0007669"/>
    <property type="project" value="EnsemblMetazoa"/>
</dbReference>
<comment type="subcellular location">
    <subcellularLocation>
        <location evidence="12">Secreted</location>
    </subcellularLocation>
</comment>
<dbReference type="EC" id="3.4.21.-" evidence="11"/>
<sequence>MFLIAAQELANFVEPSDIERGSLYPPLSSIRNVSMNIAVGVTKCAYDRGLASTYPEPQDKRKWLENQLYNFNYESSMPASWGQCTPFSSCRTIEERVTEAQKAGQKVPADYASYLQKALCGEFNGVRHFCCPTANIQHNSKVMSLFKDENFDCGNFLSQRVANGYEVKLSSRPWMALLRYQQFGESRFLCGGAMISERYILTAAHCVHGLQNDLYEIRLGEHRISTEEDCRQQGRKKKCAPPVVNVGIEKHLIHEKYDARHIMHDIALLKLNRSVPFQKHIKPICLPITDELKEKAEQISTYFVTGWGTTENGSSSDVLLQANVPLQPRSACSQAYRRAVPLSQLCVGGGDLQDSCKGDSGGPLQAPAQYLGEYAPKMVEFGIVSQGVVTCGQISLPGLYTNVGEYVQWITDTMASNGL</sequence>
<dbReference type="Pfam" id="PF00089">
    <property type="entry name" value="Trypsin"/>
    <property type="match status" value="1"/>
</dbReference>
<evidence type="ECO:0000256" key="4">
    <source>
        <dbReference type="ARBA" id="ARBA00022801"/>
    </source>
</evidence>
<dbReference type="Pfam" id="PF03949">
    <property type="entry name" value="Malic_M"/>
    <property type="match status" value="1"/>
</dbReference>
<dbReference type="GO" id="GO:0005576">
    <property type="term" value="C:extracellular region"/>
    <property type="evidence" value="ECO:0007669"/>
    <property type="project" value="UniProtKB-SubCell"/>
</dbReference>
<evidence type="ECO:0000259" key="14">
    <source>
        <dbReference type="PROSITE" id="PS51888"/>
    </source>
</evidence>
<dbReference type="PROSITE" id="PS00135">
    <property type="entry name" value="TRYPSIN_SER"/>
    <property type="match status" value="1"/>
</dbReference>
<evidence type="ECO:0000313" key="15">
    <source>
        <dbReference type="EMBL" id="EDX15853.1"/>
    </source>
</evidence>
<accession>B4NTG3</accession>
<name>B4NTG3_DROSI</name>
<evidence type="ECO:0000256" key="9">
    <source>
        <dbReference type="ARBA" id="ARBA00023180"/>
    </source>
</evidence>
<dbReference type="PANTHER" id="PTHR24256">
    <property type="entry name" value="TRYPTASE-RELATED"/>
    <property type="match status" value="1"/>
</dbReference>
<dbReference type="GO" id="GO:0005509">
    <property type="term" value="F:calcium ion binding"/>
    <property type="evidence" value="ECO:0007669"/>
    <property type="project" value="EnsemblMetazoa"/>
</dbReference>
<dbReference type="GO" id="GO:0006508">
    <property type="term" value="P:proteolysis"/>
    <property type="evidence" value="ECO:0007669"/>
    <property type="project" value="UniProtKB-KW"/>
</dbReference>
<dbReference type="GO" id="GO:0051287">
    <property type="term" value="F:NAD binding"/>
    <property type="evidence" value="ECO:0007669"/>
    <property type="project" value="InterPro"/>
</dbReference>
<evidence type="ECO:0000256" key="8">
    <source>
        <dbReference type="ARBA" id="ARBA00023157"/>
    </source>
</evidence>
<feature type="domain" description="Peptidase S1" evidence="13">
    <location>
        <begin position="161"/>
        <end position="415"/>
    </location>
</feature>
<dbReference type="GO" id="GO:0004252">
    <property type="term" value="F:serine-type endopeptidase activity"/>
    <property type="evidence" value="ECO:0007669"/>
    <property type="project" value="UniProtKB-UniRule"/>
</dbReference>
<dbReference type="SMR" id="B4NTG3"/>
<evidence type="ECO:0000256" key="6">
    <source>
        <dbReference type="ARBA" id="ARBA00022837"/>
    </source>
</evidence>
<comment type="domain">
    <text evidence="12">The clip domain consists of 35-55 residues which are 'knitted' together usually by 3 conserved disulfide bonds forming a clip-like compact structure.</text>
</comment>
<protein>
    <recommendedName>
        <fullName evidence="12">CLIP domain-containing serine protease</fullName>
        <ecNumber evidence="11">3.4.21.-</ecNumber>
    </recommendedName>
</protein>
<keyword evidence="3" id="KW-0732">Signal</keyword>
<dbReference type="PRINTS" id="PR00722">
    <property type="entry name" value="CHYMOTRYPSIN"/>
</dbReference>
<dbReference type="GO" id="GO:0002804">
    <property type="term" value="P:positive regulation of antifungal peptide production"/>
    <property type="evidence" value="ECO:0007669"/>
    <property type="project" value="EnsemblMetazoa"/>
</dbReference>
<evidence type="ECO:0000256" key="5">
    <source>
        <dbReference type="ARBA" id="ARBA00022825"/>
    </source>
</evidence>
<dbReference type="InterPro" id="IPR033116">
    <property type="entry name" value="TRYPSIN_SER"/>
</dbReference>
<keyword evidence="2" id="KW-0479">Metal-binding</keyword>
<dbReference type="Gene3D" id="3.30.1640.30">
    <property type="match status" value="1"/>
</dbReference>
<dbReference type="InterPro" id="IPR018114">
    <property type="entry name" value="TRYPSIN_HIS"/>
</dbReference>
<proteinExistence type="inferred from homology"/>
<keyword evidence="6" id="KW-0106">Calcium</keyword>
<keyword evidence="12" id="KW-0964">Secreted</keyword>
<dbReference type="InterPro" id="IPR009003">
    <property type="entry name" value="Peptidase_S1_PA"/>
</dbReference>
<evidence type="ECO:0000256" key="11">
    <source>
        <dbReference type="RuleBase" id="RU363034"/>
    </source>
</evidence>
<dbReference type="EMBL" id="CH983083">
    <property type="protein sequence ID" value="EDX15853.1"/>
    <property type="molecule type" value="Genomic_DNA"/>
</dbReference>
<keyword evidence="8" id="KW-1015">Disulfide bond</keyword>
<keyword evidence="9" id="KW-0325">Glycoprotein</keyword>
<dbReference type="CDD" id="cd00190">
    <property type="entry name" value="Tryp_SPc"/>
    <property type="match status" value="1"/>
</dbReference>
<keyword evidence="4 11" id="KW-0378">Hydrolase</keyword>
<evidence type="ECO:0000259" key="13">
    <source>
        <dbReference type="PROSITE" id="PS50240"/>
    </source>
</evidence>
<dbReference type="GO" id="GO:0160032">
    <property type="term" value="P:Toll receptor ligand protein activation cascade"/>
    <property type="evidence" value="ECO:0007669"/>
    <property type="project" value="EnsemblMetazoa"/>
</dbReference>
<dbReference type="InterPro" id="IPR001254">
    <property type="entry name" value="Trypsin_dom"/>
</dbReference>
<dbReference type="Gene3D" id="2.40.10.10">
    <property type="entry name" value="Trypsin-like serine proteases"/>
    <property type="match status" value="2"/>
</dbReference>
<dbReference type="GO" id="GO:0050832">
    <property type="term" value="P:defense response to fungus"/>
    <property type="evidence" value="ECO:0007669"/>
    <property type="project" value="EnsemblMetazoa"/>
</dbReference>